<evidence type="ECO:0000313" key="2">
    <source>
        <dbReference type="Proteomes" id="UP001363035"/>
    </source>
</evidence>
<gene>
    <name evidence="1" type="ORF">VJ786_13435</name>
</gene>
<proteinExistence type="predicted"/>
<organism evidence="1 2">
    <name type="scientific">Sphingobacterium tenebrionis</name>
    <dbReference type="NCBI Taxonomy" id="3111775"/>
    <lineage>
        <taxon>Bacteria</taxon>
        <taxon>Pseudomonadati</taxon>
        <taxon>Bacteroidota</taxon>
        <taxon>Sphingobacteriia</taxon>
        <taxon>Sphingobacteriales</taxon>
        <taxon>Sphingobacteriaceae</taxon>
        <taxon>Sphingobacterium</taxon>
    </lineage>
</organism>
<sequence length="559" mass="59825">MEKLTNHFNWKLAGVIFLGTAYFLLVGCSKQMNADDAIPKKTKISVRVDGIDESIKNAQGEAKASASSKEVSAKEVAELHFAGFDASLSVDHELGTAGGRKMIKSSSRKGASKQVMGAAMDPGVKYRLYLYKADNSFVSSTELTSDVPAEIEVDQGVDYKWYALSYNNSESPVDVNPATPTVTSLSLPANKDILYDAGTFSVPTGPTPIDVPVSIVFDHMVSRIGIELNTMGMFADMASAVVSVTGLSAYSGTFDLASGTWGTLTAAANGIDWADFVDIEPPYADRKIAYVYTPSTAAINNLTVTMTDLSLNIDDNTVRSFSALLAATPSVFTFNVTPVVANDHRLLVNLIESPLTVGGVRWGRANLYYAGGHNPYRFHHTYAHSSERNTFFSFKGLVPQSFGVNGDPCAEVYPAGKWRMPTNNDLMALTGTPPLYLNGQANTTGATGGLGYLEYTNATGTAAPYPSNDLHFNYNGGSLSVGIFEGLLQVTFGNLGITGEYWSSTNGTNILGLVGLGGYSLLMTNTLGDMMEAELLNVQTLGVDVIESPFKNVRCVRAN</sequence>
<protein>
    <submittedName>
        <fullName evidence="1">Fimbrillin family protein</fullName>
    </submittedName>
</protein>
<dbReference type="Proteomes" id="UP001363035">
    <property type="component" value="Unassembled WGS sequence"/>
</dbReference>
<reference evidence="1 2" key="1">
    <citation type="submission" date="2024-01" db="EMBL/GenBank/DDBJ databases">
        <title>Sphingobacterium tenebrionis sp. nov., a novel endophyte isolated from tenebrio molitor intestines.</title>
        <authorList>
            <person name="Zhang C."/>
        </authorList>
    </citation>
    <scope>NUCLEOTIDE SEQUENCE [LARGE SCALE GENOMIC DNA]</scope>
    <source>
        <strain evidence="1 2">PU5-4</strain>
    </source>
</reference>
<dbReference type="EMBL" id="JAYLLN010000037">
    <property type="protein sequence ID" value="MEI5985902.1"/>
    <property type="molecule type" value="Genomic_DNA"/>
</dbReference>
<dbReference type="RefSeq" id="WP_134776558.1">
    <property type="nucleotide sequence ID" value="NZ_JAYLLN010000037.1"/>
</dbReference>
<evidence type="ECO:0000313" key="1">
    <source>
        <dbReference type="EMBL" id="MEI5985902.1"/>
    </source>
</evidence>
<comment type="caution">
    <text evidence="1">The sequence shown here is derived from an EMBL/GenBank/DDBJ whole genome shotgun (WGS) entry which is preliminary data.</text>
</comment>
<keyword evidence="2" id="KW-1185">Reference proteome</keyword>
<name>A0ABU8I8S3_9SPHI</name>
<accession>A0ABU8I8S3</accession>
<dbReference type="PROSITE" id="PS51257">
    <property type="entry name" value="PROKAR_LIPOPROTEIN"/>
    <property type="match status" value="1"/>
</dbReference>